<dbReference type="AlphaFoldDB" id="A0AA39WV61"/>
<name>A0AA39WV61_9PEZI</name>
<evidence type="ECO:0000313" key="4">
    <source>
        <dbReference type="EMBL" id="KAK0621915.1"/>
    </source>
</evidence>
<reference evidence="4" key="1">
    <citation type="submission" date="2023-06" db="EMBL/GenBank/DDBJ databases">
        <title>Genome-scale phylogeny and comparative genomics of the fungal order Sordariales.</title>
        <authorList>
            <consortium name="Lawrence Berkeley National Laboratory"/>
            <person name="Hensen N."/>
            <person name="Bonometti L."/>
            <person name="Westerberg I."/>
            <person name="Brannstrom I.O."/>
            <person name="Guillou S."/>
            <person name="Cros-Aarteil S."/>
            <person name="Calhoun S."/>
            <person name="Haridas S."/>
            <person name="Kuo A."/>
            <person name="Mondo S."/>
            <person name="Pangilinan J."/>
            <person name="Riley R."/>
            <person name="LaButti K."/>
            <person name="Andreopoulos B."/>
            <person name="Lipzen A."/>
            <person name="Chen C."/>
            <person name="Yanf M."/>
            <person name="Daum C."/>
            <person name="Ng V."/>
            <person name="Clum A."/>
            <person name="Steindorff A."/>
            <person name="Ohm R."/>
            <person name="Martin F."/>
            <person name="Silar P."/>
            <person name="Natvig D."/>
            <person name="Lalanne C."/>
            <person name="Gautier V."/>
            <person name="Ament-velasquez S.L."/>
            <person name="Kruys A."/>
            <person name="Hutchinson M.I."/>
            <person name="Powell A.J."/>
            <person name="Barry K."/>
            <person name="Miller A.N."/>
            <person name="Grigoriev I.V."/>
            <person name="Debuchy R."/>
            <person name="Gladieux P."/>
            <person name="Thoren M.H."/>
            <person name="Johannesson H."/>
        </authorList>
    </citation>
    <scope>NUCLEOTIDE SEQUENCE</scope>
    <source>
        <strain evidence="4">SMH3391-2</strain>
    </source>
</reference>
<keyword evidence="1" id="KW-0863">Zinc-finger</keyword>
<feature type="region of interest" description="Disordered" evidence="2">
    <location>
        <begin position="24"/>
        <end position="43"/>
    </location>
</feature>
<dbReference type="GO" id="GO:0008270">
    <property type="term" value="F:zinc ion binding"/>
    <property type="evidence" value="ECO:0007669"/>
    <property type="project" value="UniProtKB-KW"/>
</dbReference>
<protein>
    <recommendedName>
        <fullName evidence="3">RING-type domain-containing protein</fullName>
    </recommendedName>
</protein>
<keyword evidence="1" id="KW-0862">Zinc</keyword>
<sequence>MDRNRLGRPTIRDEIFSILRDDRASQTSLSERPRAAYPTNSPPREEASLWFKVRKYLEADEHKPGEPMPFVTCPLCLTAEIEVAGLLSTSADAEPELGVYLFCGHMLCKACWTQVRDTWDVLHTDAFGGRYAVPPRCPICRHDLVHEFCRCIEEATPIPVDEAELPTLGELCSLTKQENGVIERTCEVCLDLE</sequence>
<comment type="caution">
    <text evidence="4">The sequence shown here is derived from an EMBL/GenBank/DDBJ whole genome shotgun (WGS) entry which is preliminary data.</text>
</comment>
<dbReference type="InterPro" id="IPR001841">
    <property type="entry name" value="Znf_RING"/>
</dbReference>
<gene>
    <name evidence="4" type="ORF">B0T17DRAFT_509216</name>
</gene>
<evidence type="ECO:0000256" key="1">
    <source>
        <dbReference type="PROSITE-ProRule" id="PRU00175"/>
    </source>
</evidence>
<dbReference type="PROSITE" id="PS50089">
    <property type="entry name" value="ZF_RING_2"/>
    <property type="match status" value="1"/>
</dbReference>
<evidence type="ECO:0000259" key="3">
    <source>
        <dbReference type="PROSITE" id="PS50089"/>
    </source>
</evidence>
<evidence type="ECO:0000256" key="2">
    <source>
        <dbReference type="SAM" id="MobiDB-lite"/>
    </source>
</evidence>
<evidence type="ECO:0000313" key="5">
    <source>
        <dbReference type="Proteomes" id="UP001174934"/>
    </source>
</evidence>
<dbReference type="Gene3D" id="3.30.40.10">
    <property type="entry name" value="Zinc/RING finger domain, C3HC4 (zinc finger)"/>
    <property type="match status" value="1"/>
</dbReference>
<keyword evidence="1" id="KW-0479">Metal-binding</keyword>
<dbReference type="InterPro" id="IPR013083">
    <property type="entry name" value="Znf_RING/FYVE/PHD"/>
</dbReference>
<dbReference type="SUPFAM" id="SSF57850">
    <property type="entry name" value="RING/U-box"/>
    <property type="match status" value="1"/>
</dbReference>
<dbReference type="Proteomes" id="UP001174934">
    <property type="component" value="Unassembled WGS sequence"/>
</dbReference>
<organism evidence="4 5">
    <name type="scientific">Bombardia bombarda</name>
    <dbReference type="NCBI Taxonomy" id="252184"/>
    <lineage>
        <taxon>Eukaryota</taxon>
        <taxon>Fungi</taxon>
        <taxon>Dikarya</taxon>
        <taxon>Ascomycota</taxon>
        <taxon>Pezizomycotina</taxon>
        <taxon>Sordariomycetes</taxon>
        <taxon>Sordariomycetidae</taxon>
        <taxon>Sordariales</taxon>
        <taxon>Lasiosphaeriaceae</taxon>
        <taxon>Bombardia</taxon>
    </lineage>
</organism>
<dbReference type="EMBL" id="JAULSR010000004">
    <property type="protein sequence ID" value="KAK0621915.1"/>
    <property type="molecule type" value="Genomic_DNA"/>
</dbReference>
<accession>A0AA39WV61</accession>
<keyword evidence="5" id="KW-1185">Reference proteome</keyword>
<proteinExistence type="predicted"/>
<feature type="domain" description="RING-type" evidence="3">
    <location>
        <begin position="73"/>
        <end position="141"/>
    </location>
</feature>